<evidence type="ECO:0000256" key="3">
    <source>
        <dbReference type="ARBA" id="ARBA00023150"/>
    </source>
</evidence>
<dbReference type="Proteomes" id="UP001151582">
    <property type="component" value="Unassembled WGS sequence"/>
</dbReference>
<keyword evidence="5" id="KW-1185">Reference proteome</keyword>
<dbReference type="InterPro" id="IPR003448">
    <property type="entry name" value="Mopterin_biosynth_MoaE"/>
</dbReference>
<dbReference type="PANTHER" id="PTHR23404">
    <property type="entry name" value="MOLYBDOPTERIN SYNTHASE RELATED"/>
    <property type="match status" value="1"/>
</dbReference>
<reference evidence="4" key="1">
    <citation type="submission" date="2022-07" db="EMBL/GenBank/DDBJ databases">
        <title>Phylogenomic reconstructions and comparative analyses of Kickxellomycotina fungi.</title>
        <authorList>
            <person name="Reynolds N.K."/>
            <person name="Stajich J.E."/>
            <person name="Barry K."/>
            <person name="Grigoriev I.V."/>
            <person name="Crous P."/>
            <person name="Smith M.E."/>
        </authorList>
    </citation>
    <scope>NUCLEOTIDE SEQUENCE</scope>
    <source>
        <strain evidence="4">RSA 567</strain>
    </source>
</reference>
<dbReference type="Gene3D" id="3.90.1170.40">
    <property type="entry name" value="Molybdopterin biosynthesis MoaE subunit"/>
    <property type="match status" value="1"/>
</dbReference>
<comment type="caution">
    <text evidence="4">The sequence shown here is derived from an EMBL/GenBank/DDBJ whole genome shotgun (WGS) entry which is preliminary data.</text>
</comment>
<dbReference type="GO" id="GO:0030366">
    <property type="term" value="F:molybdopterin synthase activity"/>
    <property type="evidence" value="ECO:0007669"/>
    <property type="project" value="UniProtKB-EC"/>
</dbReference>
<keyword evidence="2 4" id="KW-0808">Transferase</keyword>
<dbReference type="EC" id="2.8.1.12" evidence="4"/>
<evidence type="ECO:0000256" key="1">
    <source>
        <dbReference type="ARBA" id="ARBA00022490"/>
    </source>
</evidence>
<evidence type="ECO:0000313" key="5">
    <source>
        <dbReference type="Proteomes" id="UP001151582"/>
    </source>
</evidence>
<evidence type="ECO:0000313" key="4">
    <source>
        <dbReference type="EMBL" id="KAJ1978987.1"/>
    </source>
</evidence>
<organism evidence="4 5">
    <name type="scientific">Dimargaris verticillata</name>
    <dbReference type="NCBI Taxonomy" id="2761393"/>
    <lineage>
        <taxon>Eukaryota</taxon>
        <taxon>Fungi</taxon>
        <taxon>Fungi incertae sedis</taxon>
        <taxon>Zoopagomycota</taxon>
        <taxon>Kickxellomycotina</taxon>
        <taxon>Dimargaritomycetes</taxon>
        <taxon>Dimargaritales</taxon>
        <taxon>Dimargaritaceae</taxon>
        <taxon>Dimargaris</taxon>
    </lineage>
</organism>
<dbReference type="SUPFAM" id="SSF54690">
    <property type="entry name" value="Molybdopterin synthase subunit MoaE"/>
    <property type="match status" value="1"/>
</dbReference>
<dbReference type="GO" id="GO:0006777">
    <property type="term" value="P:Mo-molybdopterin cofactor biosynthetic process"/>
    <property type="evidence" value="ECO:0007669"/>
    <property type="project" value="UniProtKB-KW"/>
</dbReference>
<dbReference type="EMBL" id="JANBQB010000245">
    <property type="protein sequence ID" value="KAJ1978987.1"/>
    <property type="molecule type" value="Genomic_DNA"/>
</dbReference>
<gene>
    <name evidence="4" type="primary">MOCS2</name>
    <name evidence="4" type="ORF">H4R34_003002</name>
</gene>
<keyword evidence="1" id="KW-0963">Cytoplasm</keyword>
<dbReference type="AlphaFoldDB" id="A0A9W8B7Q6"/>
<dbReference type="InterPro" id="IPR036563">
    <property type="entry name" value="MoaE_sf"/>
</dbReference>
<dbReference type="CDD" id="cd00756">
    <property type="entry name" value="MoaE"/>
    <property type="match status" value="1"/>
</dbReference>
<accession>A0A9W8B7Q6</accession>
<proteinExistence type="predicted"/>
<evidence type="ECO:0000256" key="2">
    <source>
        <dbReference type="ARBA" id="ARBA00022679"/>
    </source>
</evidence>
<protein>
    <submittedName>
        <fullName evidence="4">Molybdopterin synthase catalytic subunit</fullName>
        <ecNumber evidence="4">2.8.1.12</ecNumber>
    </submittedName>
</protein>
<keyword evidence="3" id="KW-0501">Molybdenum cofactor biosynthesis</keyword>
<dbReference type="Pfam" id="PF02391">
    <property type="entry name" value="MoaE"/>
    <property type="match status" value="1"/>
</dbReference>
<name>A0A9W8B7Q6_9FUNG</name>
<dbReference type="FunFam" id="3.90.1170.40:FF:000002">
    <property type="entry name" value="Molybdopterin synthase catalytic subunit"/>
    <property type="match status" value="1"/>
</dbReference>
<sequence>MTLSPLPPQSRNDVLLTADTLDFARVINQTRDPAAGAVGSFLGTTRDVFNGQPVEKLEYEAYVPMATKQLHAIIAEARQQWPLHHVSIAHRLGDCPVGEISVVIAVSSAHRQAALHAVEFLIQRLKETVPIWKKEVLGNGTGAWKENLEALAHRHHTPSSC</sequence>
<dbReference type="OrthoDB" id="5531344at2759"/>